<evidence type="ECO:0000313" key="7">
    <source>
        <dbReference type="EMBL" id="CAF4095770.1"/>
    </source>
</evidence>
<dbReference type="EMBL" id="CAJNOW010015956">
    <property type="protein sequence ID" value="CAF1646294.1"/>
    <property type="molecule type" value="Genomic_DNA"/>
</dbReference>
<evidence type="ECO:0000313" key="6">
    <source>
        <dbReference type="EMBL" id="CAF4053581.1"/>
    </source>
</evidence>
<proteinExistence type="predicted"/>
<sequence length="100" mass="10942">MQSEKHATLEYCFLSSNKNARSDEQEIEPNTAVSSSLSLSTPEIQDLSCSSSLSSDQTSTVVHDSASSIILSSSLNENSHRKYFPNHISMSCNDEPAQEN</sequence>
<evidence type="ECO:0000313" key="8">
    <source>
        <dbReference type="Proteomes" id="UP000663824"/>
    </source>
</evidence>
<protein>
    <submittedName>
        <fullName evidence="4">Uncharacterized protein</fullName>
    </submittedName>
</protein>
<dbReference type="EMBL" id="CAJOBH010007843">
    <property type="protein sequence ID" value="CAF4095770.1"/>
    <property type="molecule type" value="Genomic_DNA"/>
</dbReference>
<dbReference type="Proteomes" id="UP000681720">
    <property type="component" value="Unassembled WGS sequence"/>
</dbReference>
<evidence type="ECO:0000313" key="5">
    <source>
        <dbReference type="EMBL" id="CAF4018856.1"/>
    </source>
</evidence>
<evidence type="ECO:0000313" key="4">
    <source>
        <dbReference type="EMBL" id="CAF2026632.1"/>
    </source>
</evidence>
<gene>
    <name evidence="7" type="ORF">BYL167_LOCUS18852</name>
    <name evidence="2" type="ORF">CJN711_LOCUS9024</name>
    <name evidence="6" type="ORF">GIL414_LOCUS14552</name>
    <name evidence="3" type="ORF">KQP761_LOCUS29051</name>
    <name evidence="4" type="ORF">MBJ925_LOCUS9565</name>
    <name evidence="5" type="ORF">SMN809_LOCUS12900</name>
</gene>
<reference evidence="4" key="1">
    <citation type="submission" date="2021-02" db="EMBL/GenBank/DDBJ databases">
        <authorList>
            <person name="Nowell W R."/>
        </authorList>
    </citation>
    <scope>NUCLEOTIDE SEQUENCE</scope>
</reference>
<dbReference type="EMBL" id="CAJOBI010004990">
    <property type="protein sequence ID" value="CAF4018856.1"/>
    <property type="molecule type" value="Genomic_DNA"/>
</dbReference>
<evidence type="ECO:0000256" key="1">
    <source>
        <dbReference type="SAM" id="MobiDB-lite"/>
    </source>
</evidence>
<dbReference type="Proteomes" id="UP000663834">
    <property type="component" value="Unassembled WGS sequence"/>
</dbReference>
<dbReference type="Proteomes" id="UP000663824">
    <property type="component" value="Unassembled WGS sequence"/>
</dbReference>
<feature type="compositionally biased region" description="Polar residues" evidence="1">
    <location>
        <begin position="31"/>
        <end position="40"/>
    </location>
</feature>
<organism evidence="4 8">
    <name type="scientific">Rotaria magnacalcarata</name>
    <dbReference type="NCBI Taxonomy" id="392030"/>
    <lineage>
        <taxon>Eukaryota</taxon>
        <taxon>Metazoa</taxon>
        <taxon>Spiralia</taxon>
        <taxon>Gnathifera</taxon>
        <taxon>Rotifera</taxon>
        <taxon>Eurotatoria</taxon>
        <taxon>Bdelloidea</taxon>
        <taxon>Philodinida</taxon>
        <taxon>Philodinidae</taxon>
        <taxon>Rotaria</taxon>
    </lineage>
</organism>
<accession>A0A816MU18</accession>
<feature type="region of interest" description="Disordered" evidence="1">
    <location>
        <begin position="20"/>
        <end position="40"/>
    </location>
</feature>
<evidence type="ECO:0000313" key="3">
    <source>
        <dbReference type="EMBL" id="CAF1646294.1"/>
    </source>
</evidence>
<dbReference type="Proteomes" id="UP000676336">
    <property type="component" value="Unassembled WGS sequence"/>
</dbReference>
<dbReference type="EMBL" id="CAJOBJ010006180">
    <property type="protein sequence ID" value="CAF4053581.1"/>
    <property type="molecule type" value="Genomic_DNA"/>
</dbReference>
<comment type="caution">
    <text evidence="4">The sequence shown here is derived from an EMBL/GenBank/DDBJ whole genome shotgun (WGS) entry which is preliminary data.</text>
</comment>
<dbReference type="AlphaFoldDB" id="A0A816MU18"/>
<name>A0A816MU18_9BILA</name>
<dbReference type="EMBL" id="CAJNOV010003411">
    <property type="protein sequence ID" value="CAF1140602.1"/>
    <property type="molecule type" value="Genomic_DNA"/>
</dbReference>
<dbReference type="Proteomes" id="UP000681967">
    <property type="component" value="Unassembled WGS sequence"/>
</dbReference>
<evidence type="ECO:0000313" key="2">
    <source>
        <dbReference type="EMBL" id="CAF1140602.1"/>
    </source>
</evidence>
<dbReference type="Proteomes" id="UP000663855">
    <property type="component" value="Unassembled WGS sequence"/>
</dbReference>
<dbReference type="EMBL" id="CAJNRE010003608">
    <property type="protein sequence ID" value="CAF2026632.1"/>
    <property type="molecule type" value="Genomic_DNA"/>
</dbReference>